<evidence type="ECO:0000256" key="3">
    <source>
        <dbReference type="ARBA" id="ARBA00022723"/>
    </source>
</evidence>
<dbReference type="Pfam" id="PF00293">
    <property type="entry name" value="NUDIX"/>
    <property type="match status" value="1"/>
</dbReference>
<dbReference type="PROSITE" id="PS51462">
    <property type="entry name" value="NUDIX"/>
    <property type="match status" value="1"/>
</dbReference>
<evidence type="ECO:0000256" key="6">
    <source>
        <dbReference type="ARBA" id="ARBA00023211"/>
    </source>
</evidence>
<keyword evidence="4" id="KW-0378">Hydrolase</keyword>
<keyword evidence="5" id="KW-0460">Magnesium</keyword>
<feature type="domain" description="Nudix hydrolase" evidence="7">
    <location>
        <begin position="73"/>
        <end position="206"/>
    </location>
</feature>
<dbReference type="Gene3D" id="3.90.79.10">
    <property type="entry name" value="Nucleoside Triphosphate Pyrophosphohydrolase"/>
    <property type="match status" value="1"/>
</dbReference>
<evidence type="ECO:0000259" key="7">
    <source>
        <dbReference type="PROSITE" id="PS51462"/>
    </source>
</evidence>
<evidence type="ECO:0000256" key="2">
    <source>
        <dbReference type="ARBA" id="ARBA00001946"/>
    </source>
</evidence>
<organism evidence="8 9">
    <name type="scientific">Xylophilus rhododendri</name>
    <dbReference type="NCBI Taxonomy" id="2697032"/>
    <lineage>
        <taxon>Bacteria</taxon>
        <taxon>Pseudomonadati</taxon>
        <taxon>Pseudomonadota</taxon>
        <taxon>Betaproteobacteria</taxon>
        <taxon>Burkholderiales</taxon>
        <taxon>Xylophilus</taxon>
    </lineage>
</organism>
<dbReference type="InterPro" id="IPR045121">
    <property type="entry name" value="CoAse"/>
</dbReference>
<dbReference type="AlphaFoldDB" id="A0A857J8J7"/>
<name>A0A857J8J7_9BURK</name>
<evidence type="ECO:0000256" key="1">
    <source>
        <dbReference type="ARBA" id="ARBA00001936"/>
    </source>
</evidence>
<dbReference type="GO" id="GO:0010945">
    <property type="term" value="F:coenzyme A diphosphatase activity"/>
    <property type="evidence" value="ECO:0007669"/>
    <property type="project" value="InterPro"/>
</dbReference>
<dbReference type="InterPro" id="IPR015797">
    <property type="entry name" value="NUDIX_hydrolase-like_dom_sf"/>
</dbReference>
<dbReference type="RefSeq" id="WP_160554105.1">
    <property type="nucleotide sequence ID" value="NZ_CP047650.1"/>
</dbReference>
<dbReference type="InterPro" id="IPR000086">
    <property type="entry name" value="NUDIX_hydrolase_dom"/>
</dbReference>
<accession>A0A857J8J7</accession>
<comment type="cofactor">
    <cofactor evidence="1">
        <name>Mn(2+)</name>
        <dbReference type="ChEBI" id="CHEBI:29035"/>
    </cofactor>
</comment>
<comment type="cofactor">
    <cofactor evidence="2">
        <name>Mg(2+)</name>
        <dbReference type="ChEBI" id="CHEBI:18420"/>
    </cofactor>
</comment>
<reference evidence="8 9" key="1">
    <citation type="submission" date="2020-01" db="EMBL/GenBank/DDBJ databases">
        <title>Genome sequencing of strain KACC 21265.</title>
        <authorList>
            <person name="Heo J."/>
            <person name="Kim S.-J."/>
            <person name="Kim J.-S."/>
            <person name="Hong S.-B."/>
            <person name="Kwon S.-W."/>
        </authorList>
    </citation>
    <scope>NUCLEOTIDE SEQUENCE [LARGE SCALE GENOMIC DNA]</scope>
    <source>
        <strain evidence="8 9">KACC 21265</strain>
    </source>
</reference>
<dbReference type="NCBIfam" id="NF007980">
    <property type="entry name" value="PRK10707.1"/>
    <property type="match status" value="1"/>
</dbReference>
<dbReference type="PANTHER" id="PTHR12992:SF11">
    <property type="entry name" value="MITOCHONDRIAL COENZYME A DIPHOSPHATASE NUDT8"/>
    <property type="match status" value="1"/>
</dbReference>
<dbReference type="Proteomes" id="UP000464787">
    <property type="component" value="Chromosome"/>
</dbReference>
<keyword evidence="6" id="KW-0464">Manganese</keyword>
<evidence type="ECO:0000256" key="4">
    <source>
        <dbReference type="ARBA" id="ARBA00022801"/>
    </source>
</evidence>
<keyword evidence="3" id="KW-0479">Metal-binding</keyword>
<keyword evidence="9" id="KW-1185">Reference proteome</keyword>
<dbReference type="KEGG" id="xyk:GT347_21310"/>
<sequence length="241" mass="26437">MIQPPPNDPEAQIPLTKLPGFDARQVPVAGVDSHLPAVPAERLAPDALRERLLRQPEWIPDMARDPMRAGREPRAAAVLVGIVLRPEGPTVLLTERTAHLSSHSGQVAFPGGRTDPEDDGPIGTALREAHEEVGLEARFVEVLGLLPTYGTVSAYVVTPVVALVAPDFTLTPHDFEVADVFEAPLSFLMDPANHRRHRMDAPDGRREWLSMPWTDPATGKQHFIWGATAGMLRNLYRLLVT</sequence>
<dbReference type="GO" id="GO:0046872">
    <property type="term" value="F:metal ion binding"/>
    <property type="evidence" value="ECO:0007669"/>
    <property type="project" value="UniProtKB-KW"/>
</dbReference>
<evidence type="ECO:0000313" key="9">
    <source>
        <dbReference type="Proteomes" id="UP000464787"/>
    </source>
</evidence>
<proteinExistence type="predicted"/>
<evidence type="ECO:0000256" key="5">
    <source>
        <dbReference type="ARBA" id="ARBA00022842"/>
    </source>
</evidence>
<dbReference type="PANTHER" id="PTHR12992">
    <property type="entry name" value="NUDIX HYDROLASE"/>
    <property type="match status" value="1"/>
</dbReference>
<dbReference type="EMBL" id="CP047650">
    <property type="protein sequence ID" value="QHJ00295.1"/>
    <property type="molecule type" value="Genomic_DNA"/>
</dbReference>
<evidence type="ECO:0000313" key="8">
    <source>
        <dbReference type="EMBL" id="QHJ00295.1"/>
    </source>
</evidence>
<protein>
    <submittedName>
        <fullName evidence="8">CoA pyrophosphatase</fullName>
    </submittedName>
</protein>
<gene>
    <name evidence="8" type="ORF">GT347_21310</name>
</gene>
<dbReference type="CDD" id="cd03426">
    <property type="entry name" value="NUDIX_CoAse_Nudt7"/>
    <property type="match status" value="1"/>
</dbReference>
<dbReference type="SUPFAM" id="SSF55811">
    <property type="entry name" value="Nudix"/>
    <property type="match status" value="1"/>
</dbReference>